<dbReference type="InterPro" id="IPR001623">
    <property type="entry name" value="DnaJ_domain"/>
</dbReference>
<evidence type="ECO:0000259" key="1">
    <source>
        <dbReference type="PROSITE" id="PS50076"/>
    </source>
</evidence>
<feature type="domain" description="J" evidence="1">
    <location>
        <begin position="238"/>
        <end position="300"/>
    </location>
</feature>
<dbReference type="SMART" id="SM00271">
    <property type="entry name" value="DnaJ"/>
    <property type="match status" value="1"/>
</dbReference>
<proteinExistence type="predicted"/>
<evidence type="ECO:0000313" key="3">
    <source>
        <dbReference type="Proteomes" id="UP000255103"/>
    </source>
</evidence>
<dbReference type="Proteomes" id="UP000255103">
    <property type="component" value="Unassembled WGS sequence"/>
</dbReference>
<accession>A0A377JV14</accession>
<dbReference type="RefSeq" id="WP_002955880.1">
    <property type="nucleotide sequence ID" value="NZ_AP018447.1"/>
</dbReference>
<organism evidence="2 3">
    <name type="scientific">Helicobacter cinaedi</name>
    <dbReference type="NCBI Taxonomy" id="213"/>
    <lineage>
        <taxon>Bacteria</taxon>
        <taxon>Pseudomonadati</taxon>
        <taxon>Campylobacterota</taxon>
        <taxon>Epsilonproteobacteria</taxon>
        <taxon>Campylobacterales</taxon>
        <taxon>Helicobacteraceae</taxon>
        <taxon>Helicobacter</taxon>
    </lineage>
</organism>
<sequence length="302" mass="35933">MNVTLLQKYIQITVEEDNEFLHKALAYAEKYFSKSYRLSRTILILDDGERFKKDYLVNWAYHAFGQDEKHQKLHHLLDSKGELGEYQGRENPTLESLESNELQQPIEEPLQDLKYLLDFTYLPIRIKIVGKNSLIERVKISLRLLNTKRIMLKMDKANSVARRYIAQMFEEYYVGCDRDEIYLDSTKPYFWESIMNLISFKVIHNVILDFDYDSFKNRGGLGSFESSFLTDEERILRGCYMTLECHYQDDFALVKKNYLKLAKEYHPDNVFGQDSQIVESYNDRFRKIQEAYEKIKTYLKAS</sequence>
<dbReference type="AlphaFoldDB" id="A0A377JV14"/>
<protein>
    <submittedName>
        <fullName evidence="2">Heat shock protein DnaJ domain-containing protein</fullName>
    </submittedName>
</protein>
<reference evidence="2 3" key="1">
    <citation type="submission" date="2018-06" db="EMBL/GenBank/DDBJ databases">
        <authorList>
            <consortium name="Pathogen Informatics"/>
            <person name="Doyle S."/>
        </authorList>
    </citation>
    <scope>NUCLEOTIDE SEQUENCE [LARGE SCALE GENOMIC DNA]</scope>
    <source>
        <strain evidence="2 3">NCTC12219</strain>
    </source>
</reference>
<gene>
    <name evidence="2" type="ORF">NCTC12219_01593</name>
</gene>
<keyword evidence="2" id="KW-0346">Stress response</keyword>
<name>A0A377JV14_9HELI</name>
<dbReference type="InterPro" id="IPR036869">
    <property type="entry name" value="J_dom_sf"/>
</dbReference>
<dbReference type="EMBL" id="UGHX01000001">
    <property type="protein sequence ID" value="STP11694.1"/>
    <property type="molecule type" value="Genomic_DNA"/>
</dbReference>
<evidence type="ECO:0000313" key="2">
    <source>
        <dbReference type="EMBL" id="STP11694.1"/>
    </source>
</evidence>
<dbReference type="CDD" id="cd06257">
    <property type="entry name" value="DnaJ"/>
    <property type="match status" value="1"/>
</dbReference>
<dbReference type="SUPFAM" id="SSF46565">
    <property type="entry name" value="Chaperone J-domain"/>
    <property type="match status" value="1"/>
</dbReference>
<dbReference type="Gene3D" id="1.10.287.110">
    <property type="entry name" value="DnaJ domain"/>
    <property type="match status" value="1"/>
</dbReference>
<dbReference type="PROSITE" id="PS50076">
    <property type="entry name" value="DNAJ_2"/>
    <property type="match status" value="1"/>
</dbReference>
<dbReference type="Pfam" id="PF00226">
    <property type="entry name" value="DnaJ"/>
    <property type="match status" value="1"/>
</dbReference>